<keyword evidence="3" id="KW-1185">Reference proteome</keyword>
<accession>A0ABQ9W2R1</accession>
<protein>
    <submittedName>
        <fullName evidence="2">Uncharacterized protein</fullName>
    </submittedName>
</protein>
<comment type="caution">
    <text evidence="2">The sequence shown here is derived from an EMBL/GenBank/DDBJ whole genome shotgun (WGS) entry which is preliminary data.</text>
</comment>
<evidence type="ECO:0000313" key="3">
    <source>
        <dbReference type="Proteomes" id="UP001266305"/>
    </source>
</evidence>
<proteinExistence type="predicted"/>
<evidence type="ECO:0000313" key="2">
    <source>
        <dbReference type="EMBL" id="KAK2115656.1"/>
    </source>
</evidence>
<organism evidence="2 3">
    <name type="scientific">Saguinus oedipus</name>
    <name type="common">Cotton-top tamarin</name>
    <name type="synonym">Oedipomidas oedipus</name>
    <dbReference type="NCBI Taxonomy" id="9490"/>
    <lineage>
        <taxon>Eukaryota</taxon>
        <taxon>Metazoa</taxon>
        <taxon>Chordata</taxon>
        <taxon>Craniata</taxon>
        <taxon>Vertebrata</taxon>
        <taxon>Euteleostomi</taxon>
        <taxon>Mammalia</taxon>
        <taxon>Eutheria</taxon>
        <taxon>Euarchontoglires</taxon>
        <taxon>Primates</taxon>
        <taxon>Haplorrhini</taxon>
        <taxon>Platyrrhini</taxon>
        <taxon>Cebidae</taxon>
        <taxon>Callitrichinae</taxon>
        <taxon>Saguinus</taxon>
    </lineage>
</organism>
<dbReference type="EMBL" id="JASSZA010000003">
    <property type="protein sequence ID" value="KAK2115656.1"/>
    <property type="molecule type" value="Genomic_DNA"/>
</dbReference>
<reference evidence="2 3" key="1">
    <citation type="submission" date="2023-05" db="EMBL/GenBank/DDBJ databases">
        <title>B98-5 Cell Line De Novo Hybrid Assembly: An Optical Mapping Approach.</title>
        <authorList>
            <person name="Kananen K."/>
            <person name="Auerbach J.A."/>
            <person name="Kautto E."/>
            <person name="Blachly J.S."/>
        </authorList>
    </citation>
    <scope>NUCLEOTIDE SEQUENCE [LARGE SCALE GENOMIC DNA]</scope>
    <source>
        <strain evidence="2">B95-8</strain>
        <tissue evidence="2">Cell line</tissue>
    </source>
</reference>
<dbReference type="Proteomes" id="UP001266305">
    <property type="component" value="Unassembled WGS sequence"/>
</dbReference>
<evidence type="ECO:0000256" key="1">
    <source>
        <dbReference type="SAM" id="MobiDB-lite"/>
    </source>
</evidence>
<sequence>APSCWVHLAGAPAERGRAGRGHAPPQQPMGGGGGPAARAGQGGAGAARFNLSPGRCARLLELRHPLA</sequence>
<gene>
    <name evidence="2" type="ORF">P7K49_006282</name>
</gene>
<feature type="non-terminal residue" evidence="2">
    <location>
        <position position="1"/>
    </location>
</feature>
<name>A0ABQ9W2R1_SAGOE</name>
<feature type="compositionally biased region" description="Gly residues" evidence="1">
    <location>
        <begin position="29"/>
        <end position="45"/>
    </location>
</feature>
<feature type="region of interest" description="Disordered" evidence="1">
    <location>
        <begin position="9"/>
        <end position="48"/>
    </location>
</feature>
<feature type="non-terminal residue" evidence="2">
    <location>
        <position position="67"/>
    </location>
</feature>